<feature type="active site" description="Proton donor" evidence="3">
    <location>
        <position position="159"/>
    </location>
</feature>
<protein>
    <recommendedName>
        <fullName evidence="3">Coenzyme A biosynthesis bifunctional protein CoaBC</fullName>
    </recommendedName>
    <alternativeName>
        <fullName evidence="3">DNA/pantothenate metabolism flavoprotein</fullName>
    </alternativeName>
    <alternativeName>
        <fullName evidence="3">Phosphopantothenoylcysteine synthetase/decarboxylase</fullName>
        <shortName evidence="3">PPCS-PPCDC</shortName>
    </alternativeName>
    <domain>
        <recommendedName>
            <fullName evidence="3">Phosphopantothenoylcysteine decarboxylase</fullName>
            <shortName evidence="3">PPC decarboxylase</shortName>
            <shortName evidence="3">PPC-DC</shortName>
            <ecNumber evidence="3">4.1.1.36</ecNumber>
        </recommendedName>
        <alternativeName>
            <fullName evidence="3">CoaC</fullName>
        </alternativeName>
    </domain>
    <domain>
        <recommendedName>
            <fullName evidence="3">Phosphopantothenate--cysteine ligase</fullName>
            <ecNumber evidence="3">6.3.2.5</ecNumber>
        </recommendedName>
        <alternativeName>
            <fullName evidence="3">CoaB</fullName>
        </alternativeName>
        <alternativeName>
            <fullName evidence="3">Phosphopantothenoylcysteine synthetase</fullName>
            <shortName evidence="3">PPC synthetase</shortName>
            <shortName evidence="3">PPC-S</shortName>
        </alternativeName>
    </domain>
</protein>
<dbReference type="RefSeq" id="WP_187719652.1">
    <property type="nucleotide sequence ID" value="NZ_JACTAH010000003.1"/>
</dbReference>
<dbReference type="EMBL" id="JACYTO010000003">
    <property type="protein sequence ID" value="MBD8504836.1"/>
    <property type="molecule type" value="Genomic_DNA"/>
</dbReference>
<organism evidence="7 8">
    <name type="scientific">Thauera sedimentorum</name>
    <dbReference type="NCBI Taxonomy" id="2767595"/>
    <lineage>
        <taxon>Bacteria</taxon>
        <taxon>Pseudomonadati</taxon>
        <taxon>Pseudomonadota</taxon>
        <taxon>Betaproteobacteria</taxon>
        <taxon>Rhodocyclales</taxon>
        <taxon>Zoogloeaceae</taxon>
        <taxon>Thauera</taxon>
    </lineage>
</organism>
<dbReference type="HAMAP" id="MF_02225">
    <property type="entry name" value="CoaBC"/>
    <property type="match status" value="1"/>
</dbReference>
<dbReference type="EC" id="4.1.1.36" evidence="3"/>
<comment type="catalytic activity">
    <reaction evidence="3 4">
        <text>(R)-4'-phosphopantothenate + L-cysteine + CTP = N-[(R)-4-phosphopantothenoyl]-L-cysteine + CMP + diphosphate + H(+)</text>
        <dbReference type="Rhea" id="RHEA:19397"/>
        <dbReference type="ChEBI" id="CHEBI:10986"/>
        <dbReference type="ChEBI" id="CHEBI:15378"/>
        <dbReference type="ChEBI" id="CHEBI:33019"/>
        <dbReference type="ChEBI" id="CHEBI:35235"/>
        <dbReference type="ChEBI" id="CHEBI:37563"/>
        <dbReference type="ChEBI" id="CHEBI:59458"/>
        <dbReference type="ChEBI" id="CHEBI:60377"/>
        <dbReference type="EC" id="6.3.2.5"/>
    </reaction>
</comment>
<name>A0ABR9BF76_9RHOO</name>
<comment type="cofactor">
    <cofactor evidence="3">
        <name>FMN</name>
        <dbReference type="ChEBI" id="CHEBI:58210"/>
    </cofactor>
    <text evidence="3">Binds 1 FMN per subunit.</text>
</comment>
<dbReference type="GO" id="GO:0004633">
    <property type="term" value="F:phosphopantothenoylcysteine decarboxylase activity"/>
    <property type="evidence" value="ECO:0007669"/>
    <property type="project" value="UniProtKB-EC"/>
</dbReference>
<dbReference type="PANTHER" id="PTHR14359:SF6">
    <property type="entry name" value="PHOSPHOPANTOTHENOYLCYSTEINE DECARBOXYLASE"/>
    <property type="match status" value="1"/>
</dbReference>
<feature type="region of interest" description="Phosphopantothenoylcysteine decarboxylase" evidence="3">
    <location>
        <begin position="1"/>
        <end position="190"/>
    </location>
</feature>
<dbReference type="GO" id="GO:0004632">
    <property type="term" value="F:phosphopantothenate--cysteine ligase activity"/>
    <property type="evidence" value="ECO:0007669"/>
    <property type="project" value="UniProtKB-EC"/>
</dbReference>
<comment type="pathway">
    <text evidence="3 4">Cofactor biosynthesis; coenzyme A biosynthesis; CoA from (R)-pantothenate: step 3/5.</text>
</comment>
<comment type="function">
    <text evidence="3">Catalyzes two sequential steps in the biosynthesis of coenzyme A. In the first step cysteine is conjugated to 4'-phosphopantothenate to form 4-phosphopantothenoylcysteine. In the second step the latter compound is decarboxylated to form 4'-phosphopantotheine.</text>
</comment>
<comment type="similarity">
    <text evidence="3 4">In the C-terminal section; belongs to the PPC synthetase family.</text>
</comment>
<evidence type="ECO:0000259" key="6">
    <source>
        <dbReference type="Pfam" id="PF04127"/>
    </source>
</evidence>
<dbReference type="InterPro" id="IPR036551">
    <property type="entry name" value="Flavin_trans-like"/>
</dbReference>
<dbReference type="PANTHER" id="PTHR14359">
    <property type="entry name" value="HOMO-OLIGOMERIC FLAVIN CONTAINING CYS DECARBOXYLASE FAMILY"/>
    <property type="match status" value="1"/>
</dbReference>
<dbReference type="Pfam" id="PF02441">
    <property type="entry name" value="Flavoprotein"/>
    <property type="match status" value="1"/>
</dbReference>
<dbReference type="SUPFAM" id="SSF102645">
    <property type="entry name" value="CoaB-like"/>
    <property type="match status" value="1"/>
</dbReference>
<gene>
    <name evidence="3 7" type="primary">coaBC</name>
    <name evidence="7" type="ORF">IFO67_18235</name>
</gene>
<dbReference type="SUPFAM" id="SSF52507">
    <property type="entry name" value="Homo-oligomeric flavin-containing Cys decarboxylases, HFCD"/>
    <property type="match status" value="1"/>
</dbReference>
<feature type="region of interest" description="Phosphopantothenate--cysteine ligase" evidence="3">
    <location>
        <begin position="191"/>
        <end position="401"/>
    </location>
</feature>
<comment type="function">
    <text evidence="4">Catalyzes two steps in the biosynthesis of coenzyme A. In the first step cysteine is conjugated to 4'-phosphopantothenate to form 4-phosphopantothenoylcysteine, in the latter compound is decarboxylated to form 4'-phosphopantotheine.</text>
</comment>
<evidence type="ECO:0000256" key="4">
    <source>
        <dbReference type="RuleBase" id="RU364078"/>
    </source>
</evidence>
<dbReference type="InterPro" id="IPR035929">
    <property type="entry name" value="CoaB-like_sf"/>
</dbReference>
<keyword evidence="8" id="KW-1185">Reference proteome</keyword>
<dbReference type="Gene3D" id="3.40.50.1950">
    <property type="entry name" value="Flavin prenyltransferase-like"/>
    <property type="match status" value="1"/>
</dbReference>
<dbReference type="Proteomes" id="UP000603602">
    <property type="component" value="Unassembled WGS sequence"/>
</dbReference>
<evidence type="ECO:0000256" key="3">
    <source>
        <dbReference type="HAMAP-Rule" id="MF_02225"/>
    </source>
</evidence>
<dbReference type="InterPro" id="IPR007085">
    <property type="entry name" value="DNA/pantothenate-metab_flavo_C"/>
</dbReference>
<dbReference type="EC" id="6.3.2.5" evidence="3"/>
<dbReference type="Gene3D" id="3.40.50.10300">
    <property type="entry name" value="CoaB-like"/>
    <property type="match status" value="1"/>
</dbReference>
<feature type="domain" description="Flavoprotein" evidence="5">
    <location>
        <begin position="8"/>
        <end position="180"/>
    </location>
</feature>
<feature type="binding site" evidence="3">
    <location>
        <position position="341"/>
    </location>
    <ligand>
        <name>CTP</name>
        <dbReference type="ChEBI" id="CHEBI:37563"/>
    </ligand>
</feature>
<comment type="caution">
    <text evidence="7">The sequence shown here is derived from an EMBL/GenBank/DDBJ whole genome shotgun (WGS) entry which is preliminary data.</text>
</comment>
<dbReference type="NCBIfam" id="TIGR00521">
    <property type="entry name" value="coaBC_dfp"/>
    <property type="match status" value="1"/>
</dbReference>
<comment type="caution">
    <text evidence="3">Lacks conserved residue(s) required for the propagation of feature annotation.</text>
</comment>
<feature type="domain" description="DNA/pantothenate metabolism flavoprotein C-terminal" evidence="6">
    <location>
        <begin position="186"/>
        <end position="391"/>
    </location>
</feature>
<reference evidence="8" key="1">
    <citation type="submission" date="2023-07" db="EMBL/GenBank/DDBJ databases">
        <title>Thauera sp. CAU 1555 isolated from sand of Yaerae Beach.</title>
        <authorList>
            <person name="Kim W."/>
        </authorList>
    </citation>
    <scope>NUCLEOTIDE SEQUENCE [LARGE SCALE GENOMIC DNA]</scope>
    <source>
        <strain evidence="8">CAU 1555</strain>
    </source>
</reference>
<keyword evidence="3" id="KW-0479">Metal-binding</keyword>
<dbReference type="Pfam" id="PF04127">
    <property type="entry name" value="DFP"/>
    <property type="match status" value="1"/>
</dbReference>
<keyword evidence="2 3" id="KW-0456">Lyase</keyword>
<feature type="binding site" evidence="3">
    <location>
        <position position="337"/>
    </location>
    <ligand>
        <name>CTP</name>
        <dbReference type="ChEBI" id="CHEBI:37563"/>
    </ligand>
</feature>
<evidence type="ECO:0000259" key="5">
    <source>
        <dbReference type="Pfam" id="PF02441"/>
    </source>
</evidence>
<keyword evidence="3 4" id="KW-0436">Ligase</keyword>
<comment type="similarity">
    <text evidence="3 4">In the N-terminal section; belongs to the HFCD (homo-oligomeric flavin containing Cys decarboxylase) superfamily.</text>
</comment>
<feature type="binding site" evidence="3">
    <location>
        <begin position="305"/>
        <end position="308"/>
    </location>
    <ligand>
        <name>CTP</name>
        <dbReference type="ChEBI" id="CHEBI:37563"/>
    </ligand>
</feature>
<keyword evidence="3 4" id="KW-0288">FMN</keyword>
<comment type="cofactor">
    <cofactor evidence="3">
        <name>Mg(2+)</name>
        <dbReference type="ChEBI" id="CHEBI:18420"/>
    </cofactor>
</comment>
<keyword evidence="3 4" id="KW-0285">Flavoprotein</keyword>
<accession>A0ABR9BF76</accession>
<dbReference type="InterPro" id="IPR005252">
    <property type="entry name" value="CoaBC"/>
</dbReference>
<evidence type="ECO:0000313" key="8">
    <source>
        <dbReference type="Proteomes" id="UP000603602"/>
    </source>
</evidence>
<evidence type="ECO:0000256" key="1">
    <source>
        <dbReference type="ARBA" id="ARBA00022793"/>
    </source>
</evidence>
<evidence type="ECO:0000256" key="2">
    <source>
        <dbReference type="ARBA" id="ARBA00023239"/>
    </source>
</evidence>
<keyword evidence="1 3" id="KW-0210">Decarboxylase</keyword>
<comment type="catalytic activity">
    <reaction evidence="3 4">
        <text>N-[(R)-4-phosphopantothenoyl]-L-cysteine + H(+) = (R)-4'-phosphopantetheine + CO2</text>
        <dbReference type="Rhea" id="RHEA:16793"/>
        <dbReference type="ChEBI" id="CHEBI:15378"/>
        <dbReference type="ChEBI" id="CHEBI:16526"/>
        <dbReference type="ChEBI" id="CHEBI:59458"/>
        <dbReference type="ChEBI" id="CHEBI:61723"/>
        <dbReference type="EC" id="4.1.1.36"/>
    </reaction>
</comment>
<feature type="binding site" evidence="3">
    <location>
        <position position="289"/>
    </location>
    <ligand>
        <name>CTP</name>
        <dbReference type="ChEBI" id="CHEBI:37563"/>
    </ligand>
</feature>
<evidence type="ECO:0000313" key="7">
    <source>
        <dbReference type="EMBL" id="MBD8504836.1"/>
    </source>
</evidence>
<keyword evidence="3" id="KW-0511">Multifunctional enzyme</keyword>
<sequence>MNELKGRKLVLGVTGGVAAYKAAELTRLLVKAGAEVHVVMTEAGTRFVTPVTFQALSGRTVWTDLWDGRMGNNMAHIDLTRGADGILIAPASADTIAKLVHGFADDLLSTLCLARECPLMVAPAMNRQMWENPATQRNVAQLRADGVAVFGPDEGDQACGETGPGRMLEPEDLLESVVAHFQPKLLAGCKVVMTAGPTFEPIDPVRGITNASSGKMGYALARACARAGAEVVLVSGPVSLPVPPGVRRVAVQSALQMRDAVLAEVPGATVFIGVAAVADYRPAQTAEHKIKKSGDTMQLVLTPNPDILAEVAALPQPPFCVGFAAESRELDAYAAAKRAAKRVPLLVGNLVQDGLGGDDNEVVLYDDNGRYPLGRASKTELAKRIVDHLADLLVDGAKREE</sequence>
<keyword evidence="3" id="KW-0460">Magnesium</keyword>
<comment type="pathway">
    <text evidence="3 4">Cofactor biosynthesis; coenzyme A biosynthesis; CoA from (R)-pantothenate: step 2/5.</text>
</comment>
<feature type="binding site" evidence="3">
    <location>
        <position position="279"/>
    </location>
    <ligand>
        <name>CTP</name>
        <dbReference type="ChEBI" id="CHEBI:37563"/>
    </ligand>
</feature>
<proteinExistence type="inferred from homology"/>
<dbReference type="InterPro" id="IPR003382">
    <property type="entry name" value="Flavoprotein"/>
</dbReference>
<feature type="binding site" evidence="3">
    <location>
        <position position="323"/>
    </location>
    <ligand>
        <name>CTP</name>
        <dbReference type="ChEBI" id="CHEBI:37563"/>
    </ligand>
</feature>